<dbReference type="PANTHER" id="PTHR35550:SF2">
    <property type="entry name" value="OS05G0401200 PROTEIN"/>
    <property type="match status" value="1"/>
</dbReference>
<protein>
    <submittedName>
        <fullName evidence="2">Uncharacterized protein</fullName>
    </submittedName>
</protein>
<dbReference type="InterPro" id="IPR021467">
    <property type="entry name" value="DUF3119"/>
</dbReference>
<evidence type="ECO:0000256" key="1">
    <source>
        <dbReference type="SAM" id="SignalP"/>
    </source>
</evidence>
<organism evidence="2 3">
    <name type="scientific">Vitrella brassicaformis (strain CCMP3155)</name>
    <dbReference type="NCBI Taxonomy" id="1169540"/>
    <lineage>
        <taxon>Eukaryota</taxon>
        <taxon>Sar</taxon>
        <taxon>Alveolata</taxon>
        <taxon>Colpodellida</taxon>
        <taxon>Vitrellaceae</taxon>
        <taxon>Vitrella</taxon>
    </lineage>
</organism>
<sequence>MKLLTAIMSVMAASMLQLSSAFTSVIPEPTSMIPSRQPSLSLRNMRARRSGGASSLSMLGNFFNSDPKKAAVSKAKYETVVVPPDFRLAAGFVAGGAALCLAANNYAAGVPIGLIGAFLALQTTRVRFEFDADSLEVKILKKDGDAETLADSGDNFAVGGANRWKYDTFTNWEMYPSPSLPILVYFKETQTIPEGQIHFFPVIMNGRKLYEIMEERCPRLPRD</sequence>
<keyword evidence="3" id="KW-1185">Reference proteome</keyword>
<dbReference type="Proteomes" id="UP000041254">
    <property type="component" value="Unassembled WGS sequence"/>
</dbReference>
<accession>A0A0G4FRW9</accession>
<dbReference type="EMBL" id="CDMY01000488">
    <property type="protein sequence ID" value="CEM17412.1"/>
    <property type="molecule type" value="Genomic_DNA"/>
</dbReference>
<name>A0A0G4FRW9_VITBC</name>
<evidence type="ECO:0000313" key="3">
    <source>
        <dbReference type="Proteomes" id="UP000041254"/>
    </source>
</evidence>
<dbReference type="OrthoDB" id="1921626at2759"/>
<dbReference type="OMA" id="GANRWRY"/>
<dbReference type="STRING" id="1169540.A0A0G4FRW9"/>
<dbReference type="InParanoid" id="A0A0G4FRW9"/>
<feature type="signal peptide" evidence="1">
    <location>
        <begin position="1"/>
        <end position="21"/>
    </location>
</feature>
<dbReference type="Pfam" id="PF11317">
    <property type="entry name" value="DUF3119"/>
    <property type="match status" value="1"/>
</dbReference>
<dbReference type="AlphaFoldDB" id="A0A0G4FRW9"/>
<dbReference type="PANTHER" id="PTHR35550">
    <property type="match status" value="1"/>
</dbReference>
<keyword evidence="1" id="KW-0732">Signal</keyword>
<gene>
    <name evidence="2" type="ORF">Vbra_21674</name>
</gene>
<dbReference type="VEuPathDB" id="CryptoDB:Vbra_21674"/>
<feature type="chain" id="PRO_5005189673" evidence="1">
    <location>
        <begin position="22"/>
        <end position="223"/>
    </location>
</feature>
<proteinExistence type="predicted"/>
<evidence type="ECO:0000313" key="2">
    <source>
        <dbReference type="EMBL" id="CEM17412.1"/>
    </source>
</evidence>
<reference evidence="2 3" key="1">
    <citation type="submission" date="2014-11" db="EMBL/GenBank/DDBJ databases">
        <authorList>
            <person name="Zhu J."/>
            <person name="Qi W."/>
            <person name="Song R."/>
        </authorList>
    </citation>
    <scope>NUCLEOTIDE SEQUENCE [LARGE SCALE GENOMIC DNA]</scope>
</reference>